<dbReference type="Pfam" id="PF13242">
    <property type="entry name" value="Hydrolase_like"/>
    <property type="match status" value="1"/>
</dbReference>
<dbReference type="InterPro" id="IPR036412">
    <property type="entry name" value="HAD-like_sf"/>
</dbReference>
<dbReference type="NCBIfam" id="TIGR01460">
    <property type="entry name" value="HAD-SF-IIA"/>
    <property type="match status" value="1"/>
</dbReference>
<proteinExistence type="predicted"/>
<feature type="compositionally biased region" description="Polar residues" evidence="1">
    <location>
        <begin position="1"/>
        <end position="10"/>
    </location>
</feature>
<dbReference type="GO" id="GO:0016787">
    <property type="term" value="F:hydrolase activity"/>
    <property type="evidence" value="ECO:0007669"/>
    <property type="project" value="UniProtKB-KW"/>
</dbReference>
<name>A0ABD6FIH7_9PSEU</name>
<accession>A0ABD6FIH7</accession>
<dbReference type="InterPro" id="IPR023214">
    <property type="entry name" value="HAD_sf"/>
</dbReference>
<gene>
    <name evidence="3" type="ORF">DIU77_015805</name>
</gene>
<dbReference type="Pfam" id="PF18407">
    <property type="entry name" value="GNAT_like"/>
    <property type="match status" value="1"/>
</dbReference>
<dbReference type="AlphaFoldDB" id="A0ABD6FIH7"/>
<feature type="region of interest" description="Disordered" evidence="1">
    <location>
        <begin position="1"/>
        <end position="20"/>
    </location>
</feature>
<evidence type="ECO:0000313" key="3">
    <source>
        <dbReference type="EMBL" id="MFO7193707.1"/>
    </source>
</evidence>
<protein>
    <submittedName>
        <fullName evidence="3">HAD-IIA family hydrolase</fullName>
    </submittedName>
</protein>
<reference evidence="3 4" key="1">
    <citation type="journal article" date="2021" name="BMC Genomics">
        <title>Genome-resolved metagenome and metatranscriptome analyses of thermophilic composting reveal key bacterial players and their metabolic interactions.</title>
        <authorList>
            <person name="Braga L.P.P."/>
            <person name="Pereira R.V."/>
            <person name="Martins L.F."/>
            <person name="Moura L.M.S."/>
            <person name="Sanchez F.B."/>
            <person name="Patane J.S.L."/>
            <person name="da Silva A.M."/>
            <person name="Setubal J.C."/>
        </authorList>
    </citation>
    <scope>NUCLEOTIDE SEQUENCE [LARGE SCALE GENOMIC DNA]</scope>
    <source>
        <strain evidence="3">ZC4RG45</strain>
    </source>
</reference>
<dbReference type="SUPFAM" id="SSF56784">
    <property type="entry name" value="HAD-like"/>
    <property type="match status" value="1"/>
</dbReference>
<evidence type="ECO:0000256" key="1">
    <source>
        <dbReference type="SAM" id="MobiDB-lite"/>
    </source>
</evidence>
<dbReference type="InterPro" id="IPR006357">
    <property type="entry name" value="HAD-SF_hydro_IIA"/>
</dbReference>
<comment type="caution">
    <text evidence="3">The sequence shown here is derived from an EMBL/GenBank/DDBJ whole genome shotgun (WGS) entry which is preliminary data.</text>
</comment>
<feature type="domain" description="GCN5-related N-acetyltransferase-like" evidence="2">
    <location>
        <begin position="291"/>
        <end position="344"/>
    </location>
</feature>
<organism evidence="3 4">
    <name type="scientific">Thermocrispum agreste</name>
    <dbReference type="NCBI Taxonomy" id="37925"/>
    <lineage>
        <taxon>Bacteria</taxon>
        <taxon>Bacillati</taxon>
        <taxon>Actinomycetota</taxon>
        <taxon>Actinomycetes</taxon>
        <taxon>Pseudonocardiales</taxon>
        <taxon>Pseudonocardiaceae</taxon>
        <taxon>Thermocrispum</taxon>
    </lineage>
</organism>
<dbReference type="PANTHER" id="PTHR19288:SF95">
    <property type="entry name" value="D-GLYCEROL 3-PHOSPHATE PHOSPHATASE"/>
    <property type="match status" value="1"/>
</dbReference>
<dbReference type="EMBL" id="QGUI02000259">
    <property type="protein sequence ID" value="MFO7193707.1"/>
    <property type="molecule type" value="Genomic_DNA"/>
</dbReference>
<dbReference type="Gene3D" id="3.40.50.1000">
    <property type="entry name" value="HAD superfamily/HAD-like"/>
    <property type="match status" value="2"/>
</dbReference>
<dbReference type="Pfam" id="PF13344">
    <property type="entry name" value="Hydrolase_6"/>
    <property type="match status" value="1"/>
</dbReference>
<dbReference type="PANTHER" id="PTHR19288">
    <property type="entry name" value="4-NITROPHENYLPHOSPHATASE-RELATED"/>
    <property type="match status" value="1"/>
</dbReference>
<dbReference type="Proteomes" id="UP000249324">
    <property type="component" value="Unassembled WGS sequence"/>
</dbReference>
<dbReference type="InterPro" id="IPR041065">
    <property type="entry name" value="GNAT-like"/>
</dbReference>
<sequence>MTSRPQQADNTADADTPAGDTLLSRHDAVLLDLDGTAFRGSQPIEGAIETVERFRKEGVAVRFVTNNASRAPEAVAEHLRGIGFPADADEVETSAQSGAALLADLVPSGSVVLVVGTEALADEVRRVGMRVVRTVDPDPPAAVIQGHSPTTAWRDLAEACMAIREGATWVACNLDPTLPTERGELPGNGSMVAALRTATRRQPRVAGKPAPGQFQRAAATAGASRPLVIGDRLDTDIAGANAAGYDSLLVLSGVTAAHEVLAAPEDQRPGYIGETMAAVLEPSATLAVGPQDGWRIAVTADALEVSGEGSPVTLLRALCQPALESGVTAVRVRGEGAARAARSLGLPGIDYR</sequence>
<evidence type="ECO:0000259" key="2">
    <source>
        <dbReference type="Pfam" id="PF18407"/>
    </source>
</evidence>
<keyword evidence="3" id="KW-0378">Hydrolase</keyword>
<evidence type="ECO:0000313" key="4">
    <source>
        <dbReference type="Proteomes" id="UP000249324"/>
    </source>
</evidence>